<keyword evidence="3" id="KW-1185">Reference proteome</keyword>
<dbReference type="EMBL" id="JBDGHN010000002">
    <property type="protein sequence ID" value="MEN2750177.1"/>
    <property type="molecule type" value="Genomic_DNA"/>
</dbReference>
<evidence type="ECO:0000256" key="1">
    <source>
        <dbReference type="SAM" id="MobiDB-lite"/>
    </source>
</evidence>
<organism evidence="2 3">
    <name type="scientific">Psychrobacter saeujeotis</name>
    <dbReference type="NCBI Taxonomy" id="3143436"/>
    <lineage>
        <taxon>Bacteria</taxon>
        <taxon>Pseudomonadati</taxon>
        <taxon>Pseudomonadota</taxon>
        <taxon>Gammaproteobacteria</taxon>
        <taxon>Moraxellales</taxon>
        <taxon>Moraxellaceae</taxon>
        <taxon>Psychrobacter</taxon>
    </lineage>
</organism>
<reference evidence="2 3" key="1">
    <citation type="submission" date="2024-05" db="EMBL/GenBank/DDBJ databases">
        <authorList>
            <person name="Kim H.-Y."/>
            <person name="Kim E."/>
            <person name="Cai Y."/>
            <person name="Yang S.-M."/>
            <person name="Lee W."/>
        </authorList>
    </citation>
    <scope>NUCLEOTIDE SEQUENCE [LARGE SCALE GENOMIC DNA]</scope>
    <source>
        <strain evidence="2 3">FBL11</strain>
    </source>
</reference>
<name>A0ABU9X461_9GAMM</name>
<proteinExistence type="predicted"/>
<sequence>MTQPSTSDNRLPNAELAAIGDKLAGNHIQKKADQLSILADSQQPAIVHPNFDPSQSPLDPARPLSDIPEPARRLNGQLRRLYGNSARFYQPNEDSLSKWELVASEALAEHLSLLNAAKLVEFPDNFYQNHSEQPLLSPLSDMTLLDMSDIQQAIRAHPKLNRYGFALADSPVKTNKNDGGSNNRPNSSNSDSDNNSKASSASLRALTKRYNPDELLNSLYADDWQVILQPQQFETGEGSLATDIMACSVALHALKQCSTRKTINHRYSAAQICQHVRSYLLSQLDLEPAQRYQYRQIRLFAGHIIAAAYHLGWDIQVSHDGQCYFNLSSRSGLLTRYPNMQDYDINGWSS</sequence>
<feature type="compositionally biased region" description="Low complexity" evidence="1">
    <location>
        <begin position="177"/>
        <end position="200"/>
    </location>
</feature>
<feature type="region of interest" description="Disordered" evidence="1">
    <location>
        <begin position="171"/>
        <end position="200"/>
    </location>
</feature>
<protein>
    <submittedName>
        <fullName evidence="2">Uncharacterized protein</fullName>
    </submittedName>
</protein>
<accession>A0ABU9X461</accession>
<comment type="caution">
    <text evidence="2">The sequence shown here is derived from an EMBL/GenBank/DDBJ whole genome shotgun (WGS) entry which is preliminary data.</text>
</comment>
<evidence type="ECO:0000313" key="2">
    <source>
        <dbReference type="EMBL" id="MEN2750177.1"/>
    </source>
</evidence>
<evidence type="ECO:0000313" key="3">
    <source>
        <dbReference type="Proteomes" id="UP001461960"/>
    </source>
</evidence>
<dbReference type="RefSeq" id="WP_299217639.1">
    <property type="nucleotide sequence ID" value="NZ_JBDGHN010000002.1"/>
</dbReference>
<gene>
    <name evidence="2" type="ORF">AAIR29_00885</name>
</gene>
<dbReference type="Proteomes" id="UP001461960">
    <property type="component" value="Unassembled WGS sequence"/>
</dbReference>